<proteinExistence type="predicted"/>
<feature type="transmembrane region" description="Helical" evidence="1">
    <location>
        <begin position="7"/>
        <end position="27"/>
    </location>
</feature>
<feature type="transmembrane region" description="Helical" evidence="1">
    <location>
        <begin position="114"/>
        <end position="133"/>
    </location>
</feature>
<gene>
    <name evidence="2" type="ORF">H4O21_21175</name>
</gene>
<dbReference type="EMBL" id="JACJFM010000043">
    <property type="protein sequence ID" value="MBB1489126.1"/>
    <property type="molecule type" value="Genomic_DNA"/>
</dbReference>
<name>A0A839IYG2_9GAMM</name>
<evidence type="ECO:0000256" key="1">
    <source>
        <dbReference type="SAM" id="Phobius"/>
    </source>
</evidence>
<protein>
    <submittedName>
        <fullName evidence="2">DUF3429 domain-containing protein</fullName>
    </submittedName>
</protein>
<dbReference type="Proteomes" id="UP000565262">
    <property type="component" value="Unassembled WGS sequence"/>
</dbReference>
<dbReference type="InterPro" id="IPR021836">
    <property type="entry name" value="DUF3429"/>
</dbReference>
<evidence type="ECO:0000313" key="3">
    <source>
        <dbReference type="Proteomes" id="UP000565262"/>
    </source>
</evidence>
<organism evidence="2 3">
    <name type="scientific">Oceanospirillum sediminis</name>
    <dbReference type="NCBI Taxonomy" id="2760088"/>
    <lineage>
        <taxon>Bacteria</taxon>
        <taxon>Pseudomonadati</taxon>
        <taxon>Pseudomonadota</taxon>
        <taxon>Gammaproteobacteria</taxon>
        <taxon>Oceanospirillales</taxon>
        <taxon>Oceanospirillaceae</taxon>
        <taxon>Oceanospirillum</taxon>
    </lineage>
</organism>
<keyword evidence="3" id="KW-1185">Reference proteome</keyword>
<evidence type="ECO:0000313" key="2">
    <source>
        <dbReference type="EMBL" id="MBB1489126.1"/>
    </source>
</evidence>
<dbReference type="RefSeq" id="WP_182810910.1">
    <property type="nucleotide sequence ID" value="NZ_JACJFM010000043.1"/>
</dbReference>
<accession>A0A839IYG2</accession>
<reference evidence="2 3" key="1">
    <citation type="submission" date="2020-08" db="EMBL/GenBank/DDBJ databases">
        <title>Oceanospirillum sp. nov. isolated from marine sediment.</title>
        <authorList>
            <person name="Ji X."/>
        </authorList>
    </citation>
    <scope>NUCLEOTIDE SEQUENCE [LARGE SCALE GENOMIC DNA]</scope>
    <source>
        <strain evidence="2 3">D5</strain>
    </source>
</reference>
<comment type="caution">
    <text evidence="2">The sequence shown here is derived from an EMBL/GenBank/DDBJ whole genome shotgun (WGS) entry which is preliminary data.</text>
</comment>
<dbReference type="Pfam" id="PF11911">
    <property type="entry name" value="DUF3429"/>
    <property type="match status" value="1"/>
</dbReference>
<keyword evidence="1" id="KW-1133">Transmembrane helix</keyword>
<feature type="transmembrane region" description="Helical" evidence="1">
    <location>
        <begin position="83"/>
        <end position="102"/>
    </location>
</feature>
<keyword evidence="1" id="KW-0472">Membrane</keyword>
<dbReference type="AlphaFoldDB" id="A0A839IYG2"/>
<feature type="transmembrane region" description="Helical" evidence="1">
    <location>
        <begin position="33"/>
        <end position="51"/>
    </location>
</feature>
<keyword evidence="1" id="KW-0812">Transmembrane</keyword>
<sequence>MSYAHRVSGYAGLIPFFTLMILAISGYDAAGQWLLSYAALIFSFLGGILWLATLKDPLPRHVTVISLVVMLWGWLWLIVPSEYWLIIAALSFLLLHGYERYFLAHSYFPDFMHLRRNLSAGAAIALTLAYLFLP</sequence>